<dbReference type="Gene3D" id="2.60.120.200">
    <property type="match status" value="1"/>
</dbReference>
<dbReference type="OrthoDB" id="418382at2759"/>
<feature type="non-terminal residue" evidence="2">
    <location>
        <position position="1"/>
    </location>
</feature>
<dbReference type="eggNOG" id="ENOG502QRPA">
    <property type="taxonomic scope" value="Eukaryota"/>
</dbReference>
<comment type="caution">
    <text evidence="2">The sequence shown here is derived from an EMBL/GenBank/DDBJ whole genome shotgun (WGS) entry which is preliminary data.</text>
</comment>
<keyword evidence="3" id="KW-1185">Reference proteome</keyword>
<keyword evidence="1" id="KW-0175">Coiled coil</keyword>
<name>K0SCL2_THAOC</name>
<dbReference type="EMBL" id="AGNL01017958">
    <property type="protein sequence ID" value="EJK63848.1"/>
    <property type="molecule type" value="Genomic_DNA"/>
</dbReference>
<protein>
    <submittedName>
        <fullName evidence="2">Uncharacterized protein</fullName>
    </submittedName>
</protein>
<evidence type="ECO:0000256" key="1">
    <source>
        <dbReference type="SAM" id="Coils"/>
    </source>
</evidence>
<proteinExistence type="predicted"/>
<gene>
    <name evidence="2" type="ORF">THAOC_15474</name>
</gene>
<accession>K0SCL2</accession>
<organism evidence="2 3">
    <name type="scientific">Thalassiosira oceanica</name>
    <name type="common">Marine diatom</name>
    <dbReference type="NCBI Taxonomy" id="159749"/>
    <lineage>
        <taxon>Eukaryota</taxon>
        <taxon>Sar</taxon>
        <taxon>Stramenopiles</taxon>
        <taxon>Ochrophyta</taxon>
        <taxon>Bacillariophyta</taxon>
        <taxon>Coscinodiscophyceae</taxon>
        <taxon>Thalassiosirophycidae</taxon>
        <taxon>Thalassiosirales</taxon>
        <taxon>Thalassiosiraceae</taxon>
        <taxon>Thalassiosira</taxon>
    </lineage>
</organism>
<sequence>KDLAVMFGKDRISADDYDDEKHGVFDSEEIQLFSAGDGLPRKASQIKSKARELQQSGDYSDSQACGDLLSEFYTLDSMDKESHQLSVEQVCDSVDSFTKLRMSEIVNHYDRAEEIAGPFTDEKKDLIMDWYENLDIPVSPWPGTGLKEYKDVVFKLNNNDGNQRLFLKTEQHGWPGDECGSEGGPVKFAEWDGNAPDRYKWRVYFDSARNAFQIRSEHCAIYADEHYWREKWEHFNIAGPRTKTASGSGLQRTTNMFQRKGDPYGLSQKNSMTMFPGLAGSYAFTCAFSTATDQYDAGKEDKCNHHYLAENWDWSKKQGFYHPMADLICKAVYNECRAKLKEHMVELQSQWEESVGYNRDPLQPNMVAWFRSGTFDLVSKTWPNHVLGGDDAILSGTGLSRVSESGHGGDVEVTALKGTTADSINFGHVLRNQFTICSVTRYTGGAFGRILNGEGANWLHGHHNGKAGVAHYGRWKTNSNVDPNTDWVVMCGTNAGSQLKLVNGVSKGTEDGGSAPQTLWINGGWYMPQERSDFAIAEVMVWDGGLTSDEMYSASNYLVKKFGVGTVTEVSPVAPTYASQAEIPNSVQCNSVSYKACSEFAVALDEIYQHRDKKTYPQENPMLKDAGVKLSPAMSGNDVLSQIQFPNEVVLRQDSSSGIKTFSKYKIPHFENFPGNEEVNKGPWRYKAEDKFRYDYSVNLGCTASHNEGNKSAVAMQACDKSINILAGRSTSIGVLSAIAKELKSSNGTDGMPGHCCLDNALDSEHFGLHYSPFINSKGELIPMTCNNPGHFHLGISREACEAANGKWFRSPCRPLKRCIDNRPKLGEPGFIQSFEDKVRGKPRQEFLSKLRIQVVMLDLFCSIPENCPVITISELEVRDGDGFMIPATNWAQKSTEGAFTADKAVNGNFVDYSKTDIADPGAYILIDFGDAISFSQLKIYMPEGSRLPESTIQLLDESDEEDGDDVVVGSLLIDGPSKEPGIVDVGGVNYALYTFNAEDFEYTRNFYDGGYVIEDPNDEDQCETARTELGFAADHPHDTEVCDEFVDQMCDEEPPLAENTRRLFGEQSSSPHAPFNSARRNLSGGQCSDPCDVEKTWKGLGTSGLVLKHVYKGLLTALNFHKDIMDANDAVTESNGNIACSLSGNLGVSAWCWYLLKLYHIKTHVSRLVLITAIHVITYLEDTVNWAFEGTGPADVLNNNAEKRDEMVYENFRTLWDQQAAQDAKLDSIHDKIQAGCQGRRLEINSGGPNLEMDKFEAVVAEKVSAKMTTVIETQQSESKAQMAEMKAEIKAQQTESNQKLNALEAMVAQLIEQNRQLLDSIVGAGEKEE</sequence>
<dbReference type="Proteomes" id="UP000266841">
    <property type="component" value="Unassembled WGS sequence"/>
</dbReference>
<evidence type="ECO:0000313" key="3">
    <source>
        <dbReference type="Proteomes" id="UP000266841"/>
    </source>
</evidence>
<reference evidence="2 3" key="1">
    <citation type="journal article" date="2012" name="Genome Biol.">
        <title>Genome and low-iron response of an oceanic diatom adapted to chronic iron limitation.</title>
        <authorList>
            <person name="Lommer M."/>
            <person name="Specht M."/>
            <person name="Roy A.S."/>
            <person name="Kraemer L."/>
            <person name="Andreson R."/>
            <person name="Gutowska M.A."/>
            <person name="Wolf J."/>
            <person name="Bergner S.V."/>
            <person name="Schilhabel M.B."/>
            <person name="Klostermeier U.C."/>
            <person name="Beiko R.G."/>
            <person name="Rosenstiel P."/>
            <person name="Hippler M."/>
            <person name="Laroche J."/>
        </authorList>
    </citation>
    <scope>NUCLEOTIDE SEQUENCE [LARGE SCALE GENOMIC DNA]</scope>
    <source>
        <strain evidence="2 3">CCMP1005</strain>
    </source>
</reference>
<feature type="coiled-coil region" evidence="1">
    <location>
        <begin position="1277"/>
        <end position="1322"/>
    </location>
</feature>
<evidence type="ECO:0000313" key="2">
    <source>
        <dbReference type="EMBL" id="EJK63848.1"/>
    </source>
</evidence>